<dbReference type="Proteomes" id="UP001522662">
    <property type="component" value="Unassembled WGS sequence"/>
</dbReference>
<dbReference type="NCBIfam" id="TIGR01840">
    <property type="entry name" value="esterase_phb"/>
    <property type="match status" value="1"/>
</dbReference>
<dbReference type="EMBL" id="JALAYX010000001">
    <property type="protein sequence ID" value="MCJ8236713.1"/>
    <property type="molecule type" value="Genomic_DNA"/>
</dbReference>
<keyword evidence="3" id="KW-0614">Plasmid</keyword>
<dbReference type="InterPro" id="IPR010126">
    <property type="entry name" value="Esterase_phb"/>
</dbReference>
<dbReference type="PANTHER" id="PTHR43037">
    <property type="entry name" value="UNNAMED PRODUCT-RELATED"/>
    <property type="match status" value="1"/>
</dbReference>
<keyword evidence="2" id="KW-0378">Hydrolase</keyword>
<dbReference type="RefSeq" id="WP_245133910.1">
    <property type="nucleotide sequence ID" value="NZ_CP128477.1"/>
</dbReference>
<sequence length="361" mass="38674">MRSISDTIERLARARAQTQGPVDQPNKLTRLAEPAQNPGQLTGWYQCPDGPVSPPALVVVLHGCTQTAAAYDHGSGWSRLAEDYGFAVLFPEQSRQNNANLCFNWFQGDDVTRDHGEVLSIREMIASMIDIHGVDSRRVFVTGLSAGGAMANALLASYPEVFTGGAIIAGLPFGVASTVPEAFDRMRGHGIPPATTLDAKLRSASRHDGPWPTVSVWHGTTDNTVSEANSRAIIDQWRGVHGADVGSREAQLVDGGHALETWKDASGRNAIEHYRIVGMGHGTPIDATTGYGRSAAYMLDAGISSTVHIARAWGLTPSFERRERPETPDASQVAAQHGPLLKPDGIQEVIESALRAAGLMK</sequence>
<dbReference type="InterPro" id="IPR029058">
    <property type="entry name" value="AB_hydrolase_fold"/>
</dbReference>
<proteinExistence type="predicted"/>
<dbReference type="PANTHER" id="PTHR43037:SF1">
    <property type="entry name" value="BLL1128 PROTEIN"/>
    <property type="match status" value="1"/>
</dbReference>
<geneLocation type="plasmid" evidence="3">
    <name>unnamed</name>
</geneLocation>
<evidence type="ECO:0000313" key="4">
    <source>
        <dbReference type="Proteomes" id="UP001522662"/>
    </source>
</evidence>
<gene>
    <name evidence="3" type="ORF">MKJ03_00070</name>
</gene>
<keyword evidence="4" id="KW-1185">Reference proteome</keyword>
<dbReference type="InterPro" id="IPR050955">
    <property type="entry name" value="Plant_Biomass_Hydrol_Est"/>
</dbReference>
<dbReference type="Gene3D" id="3.40.50.1820">
    <property type="entry name" value="alpha/beta hydrolase"/>
    <property type="match status" value="1"/>
</dbReference>
<dbReference type="SUPFAM" id="SSF53474">
    <property type="entry name" value="alpha/beta-Hydrolases"/>
    <property type="match status" value="2"/>
</dbReference>
<evidence type="ECO:0000256" key="2">
    <source>
        <dbReference type="ARBA" id="ARBA00022801"/>
    </source>
</evidence>
<evidence type="ECO:0000256" key="1">
    <source>
        <dbReference type="ARBA" id="ARBA00022729"/>
    </source>
</evidence>
<keyword evidence="1" id="KW-0732">Signal</keyword>
<evidence type="ECO:0000313" key="3">
    <source>
        <dbReference type="EMBL" id="MCJ8236713.1"/>
    </source>
</evidence>
<organism evidence="3 4">
    <name type="scientific">Peteryoungia algae</name>
    <dbReference type="NCBI Taxonomy" id="2919917"/>
    <lineage>
        <taxon>Bacteria</taxon>
        <taxon>Pseudomonadati</taxon>
        <taxon>Pseudomonadota</taxon>
        <taxon>Alphaproteobacteria</taxon>
        <taxon>Hyphomicrobiales</taxon>
        <taxon>Rhizobiaceae</taxon>
        <taxon>Peteryoungia</taxon>
    </lineage>
</organism>
<comment type="caution">
    <text evidence="3">The sequence shown here is derived from an EMBL/GenBank/DDBJ whole genome shotgun (WGS) entry which is preliminary data.</text>
</comment>
<dbReference type="Pfam" id="PF10503">
    <property type="entry name" value="Esterase_PHB"/>
    <property type="match status" value="1"/>
</dbReference>
<accession>A0ABT0CU56</accession>
<name>A0ABT0CU56_9HYPH</name>
<reference evidence="3 4" key="1">
    <citation type="submission" date="2022-03" db="EMBL/GenBank/DDBJ databases">
        <title>Rhizobium SSM4.3 sp. nov., isolated from Sediment (Gouqi Island).</title>
        <authorList>
            <person name="Chen G."/>
        </authorList>
    </citation>
    <scope>NUCLEOTIDE SEQUENCE [LARGE SCALE GENOMIC DNA]</scope>
    <source>
        <strain evidence="3 4">SSM4.3</strain>
        <plasmid evidence="3">unnamed</plasmid>
    </source>
</reference>
<protein>
    <submittedName>
        <fullName evidence="3">PHB depolymerase family esterase</fullName>
    </submittedName>
</protein>